<dbReference type="AlphaFoldDB" id="A0AAV6UT10"/>
<name>A0AAV6UT10_9ARAC</name>
<proteinExistence type="predicted"/>
<accession>A0AAV6UT10</accession>
<dbReference type="Proteomes" id="UP000827092">
    <property type="component" value="Unassembled WGS sequence"/>
</dbReference>
<sequence length="80" mass="9063">MPLAFKHSTQIRTFQCGLKIIVKGFPFNPSEGGWNIHNQWMIHASMSAFGSLEDWVVSLSFVGGQRDGEEKNCLVFTNCW</sequence>
<protein>
    <submittedName>
        <fullName evidence="1">Uncharacterized protein</fullName>
    </submittedName>
</protein>
<gene>
    <name evidence="1" type="ORF">JTE90_024111</name>
</gene>
<dbReference type="EMBL" id="JAFNEN010000287">
    <property type="protein sequence ID" value="KAG8186868.1"/>
    <property type="molecule type" value="Genomic_DNA"/>
</dbReference>
<keyword evidence="2" id="KW-1185">Reference proteome</keyword>
<reference evidence="1 2" key="1">
    <citation type="journal article" date="2022" name="Nat. Ecol. Evol.">
        <title>A masculinizing supergene underlies an exaggerated male reproductive morph in a spider.</title>
        <authorList>
            <person name="Hendrickx F."/>
            <person name="De Corte Z."/>
            <person name="Sonet G."/>
            <person name="Van Belleghem S.M."/>
            <person name="Kostlbacher S."/>
            <person name="Vangestel C."/>
        </authorList>
    </citation>
    <scope>NUCLEOTIDE SEQUENCE [LARGE SCALE GENOMIC DNA]</scope>
    <source>
        <strain evidence="1">W744_W776</strain>
    </source>
</reference>
<organism evidence="1 2">
    <name type="scientific">Oedothorax gibbosus</name>
    <dbReference type="NCBI Taxonomy" id="931172"/>
    <lineage>
        <taxon>Eukaryota</taxon>
        <taxon>Metazoa</taxon>
        <taxon>Ecdysozoa</taxon>
        <taxon>Arthropoda</taxon>
        <taxon>Chelicerata</taxon>
        <taxon>Arachnida</taxon>
        <taxon>Araneae</taxon>
        <taxon>Araneomorphae</taxon>
        <taxon>Entelegynae</taxon>
        <taxon>Araneoidea</taxon>
        <taxon>Linyphiidae</taxon>
        <taxon>Erigoninae</taxon>
        <taxon>Oedothorax</taxon>
    </lineage>
</organism>
<evidence type="ECO:0000313" key="2">
    <source>
        <dbReference type="Proteomes" id="UP000827092"/>
    </source>
</evidence>
<evidence type="ECO:0000313" key="1">
    <source>
        <dbReference type="EMBL" id="KAG8186868.1"/>
    </source>
</evidence>
<comment type="caution">
    <text evidence="1">The sequence shown here is derived from an EMBL/GenBank/DDBJ whole genome shotgun (WGS) entry which is preliminary data.</text>
</comment>